<name>A0ABT7UPU6_9FIRM</name>
<keyword evidence="3" id="KW-1185">Reference proteome</keyword>
<evidence type="ECO:0000259" key="1">
    <source>
        <dbReference type="Pfam" id="PF12645"/>
    </source>
</evidence>
<gene>
    <name evidence="2" type="ORF">QUW08_03010</name>
</gene>
<reference evidence="2 3" key="1">
    <citation type="submission" date="2023-06" db="EMBL/GenBank/DDBJ databases">
        <title>Identification and characterization of horizontal gene transfer across gut microbiota members of farm animals based on homology search.</title>
        <authorList>
            <person name="Schwarzerova J."/>
            <person name="Nykrynova M."/>
            <person name="Jureckova K."/>
            <person name="Cejkova D."/>
            <person name="Rychlik I."/>
        </authorList>
    </citation>
    <scope>NUCLEOTIDE SEQUENCE [LARGE SCALE GENOMIC DNA]</scope>
    <source>
        <strain evidence="2 3">ET340</strain>
    </source>
</reference>
<dbReference type="Pfam" id="PF12645">
    <property type="entry name" value="HTH_16"/>
    <property type="match status" value="1"/>
</dbReference>
<accession>A0ABT7UPU6</accession>
<evidence type="ECO:0000313" key="2">
    <source>
        <dbReference type="EMBL" id="MDM8200270.1"/>
    </source>
</evidence>
<proteinExistence type="predicted"/>
<feature type="domain" description="Helix-turn-helix conjugative transposon-like" evidence="1">
    <location>
        <begin position="2"/>
        <end position="46"/>
    </location>
</feature>
<protein>
    <submittedName>
        <fullName evidence="2">Helix-turn-helix domain-containing protein</fullName>
    </submittedName>
</protein>
<dbReference type="EMBL" id="JAUDCL010000003">
    <property type="protein sequence ID" value="MDM8200270.1"/>
    <property type="molecule type" value="Genomic_DNA"/>
</dbReference>
<dbReference type="InterPro" id="IPR024760">
    <property type="entry name" value="HTH_dom_conjug_TS-like"/>
</dbReference>
<dbReference type="Proteomes" id="UP001529380">
    <property type="component" value="Unassembled WGS sequence"/>
</dbReference>
<organism evidence="2 3">
    <name type="scientific">Allofournierella massiliensis</name>
    <dbReference type="NCBI Taxonomy" id="1650663"/>
    <lineage>
        <taxon>Bacteria</taxon>
        <taxon>Bacillati</taxon>
        <taxon>Bacillota</taxon>
        <taxon>Clostridia</taxon>
        <taxon>Eubacteriales</taxon>
        <taxon>Oscillospiraceae</taxon>
        <taxon>Allofournierella</taxon>
    </lineage>
</organism>
<evidence type="ECO:0000313" key="3">
    <source>
        <dbReference type="Proteomes" id="UP001529380"/>
    </source>
</evidence>
<sequence length="55" mass="6462">MLQRAISGDNSAIELILLMYMPIINRYSVIDGKFDDDCRQYILMHISLNLRKFVI</sequence>
<comment type="caution">
    <text evidence="2">The sequence shown here is derived from an EMBL/GenBank/DDBJ whole genome shotgun (WGS) entry which is preliminary data.</text>
</comment>